<reference evidence="8" key="1">
    <citation type="submission" date="2025-08" db="UniProtKB">
        <authorList>
            <consortium name="RefSeq"/>
        </authorList>
    </citation>
    <scope>IDENTIFICATION</scope>
</reference>
<dbReference type="InterPro" id="IPR002354">
    <property type="entry name" value="IL-4"/>
</dbReference>
<comment type="function">
    <text evidence="5">Participates in at least several B-cell activation processes as well as of other cell types. It is a costimulator of DNA-synthesis. It induces the expression of class II MHC molecules on resting B-cells. It enhances both secretion and cell surface expression of IgE and IgG1. It also regulates the expression of the low affinity Fc receptor for IgE (CD23) on both lymphocytes and monocytes.</text>
</comment>
<name>A0ABM0QND6_GALVR</name>
<organism evidence="7 8">
    <name type="scientific">Galeopterus variegatus</name>
    <name type="common">Malayan flying lemur</name>
    <name type="synonym">Cynocephalus variegatus</name>
    <dbReference type="NCBI Taxonomy" id="482537"/>
    <lineage>
        <taxon>Eukaryota</taxon>
        <taxon>Metazoa</taxon>
        <taxon>Chordata</taxon>
        <taxon>Craniata</taxon>
        <taxon>Vertebrata</taxon>
        <taxon>Euteleostomi</taxon>
        <taxon>Mammalia</taxon>
        <taxon>Eutheria</taxon>
        <taxon>Euarchontoglires</taxon>
        <taxon>Dermoptera</taxon>
        <taxon>Cynocephalidae</taxon>
        <taxon>Galeopterus</taxon>
    </lineage>
</organism>
<evidence type="ECO:0000256" key="6">
    <source>
        <dbReference type="SAM" id="SignalP"/>
    </source>
</evidence>
<dbReference type="SUPFAM" id="SSF47266">
    <property type="entry name" value="4-helical cytokines"/>
    <property type="match status" value="1"/>
</dbReference>
<keyword evidence="5" id="KW-0339">Growth factor</keyword>
<keyword evidence="6" id="KW-0732">Signal</keyword>
<dbReference type="Pfam" id="PF00727">
    <property type="entry name" value="IL4"/>
    <property type="match status" value="1"/>
</dbReference>
<dbReference type="InterPro" id="IPR009079">
    <property type="entry name" value="4_helix_cytokine-like_core"/>
</dbReference>
<keyword evidence="7" id="KW-1185">Reference proteome</keyword>
<evidence type="ECO:0000256" key="2">
    <source>
        <dbReference type="ARBA" id="ARBA00022936"/>
    </source>
</evidence>
<dbReference type="PANTHER" id="PTHR47401:SF1">
    <property type="entry name" value="INTERLEUKIN-4"/>
    <property type="match status" value="1"/>
</dbReference>
<feature type="signal peptide" evidence="6">
    <location>
        <begin position="1"/>
        <end position="20"/>
    </location>
</feature>
<protein>
    <recommendedName>
        <fullName evidence="1 5">Interleukin-4</fullName>
        <shortName evidence="5">IL-4</shortName>
    </recommendedName>
    <alternativeName>
        <fullName evidence="4 5">B-cell stimulatory factor 1</fullName>
    </alternativeName>
    <alternativeName>
        <fullName evidence="3 5">Lymphocyte stimulatory factor 1</fullName>
    </alternativeName>
</protein>
<keyword evidence="5" id="KW-0964">Secreted</keyword>
<dbReference type="PANTHER" id="PTHR47401">
    <property type="entry name" value="INTERLEUKIN-4"/>
    <property type="match status" value="1"/>
</dbReference>
<feature type="chain" id="PRO_5045315870" description="Interleukin-4" evidence="6">
    <location>
        <begin position="21"/>
        <end position="149"/>
    </location>
</feature>
<dbReference type="PRINTS" id="PR00431">
    <property type="entry name" value="INTERLEUKIN4"/>
</dbReference>
<dbReference type="SMART" id="SM00190">
    <property type="entry name" value="IL4_13"/>
    <property type="match status" value="1"/>
</dbReference>
<dbReference type="InterPro" id="IPR001325">
    <property type="entry name" value="IL-4/IL-13"/>
</dbReference>
<evidence type="ECO:0000256" key="1">
    <source>
        <dbReference type="ARBA" id="ARBA00019467"/>
    </source>
</evidence>
<keyword evidence="2 5" id="KW-0075">B-cell activation</keyword>
<proteinExistence type="inferred from homology"/>
<evidence type="ECO:0000313" key="8">
    <source>
        <dbReference type="RefSeq" id="XP_008569877.1"/>
    </source>
</evidence>
<dbReference type="PIRSF" id="PIRSF001941">
    <property type="entry name" value="Interleukin_4"/>
    <property type="match status" value="1"/>
</dbReference>
<dbReference type="Gene3D" id="1.20.1250.10">
    <property type="match status" value="1"/>
</dbReference>
<comment type="subcellular location">
    <subcellularLocation>
        <location evidence="5">Secreted</location>
    </subcellularLocation>
</comment>
<evidence type="ECO:0000256" key="5">
    <source>
        <dbReference type="PIRNR" id="PIRNR001941"/>
    </source>
</evidence>
<sequence>MGLTSLQLIPTLFCLLACSGNVVRRRQCNITLPEIITTLNFLEKDKSPYTKLTIADVFDVPKNTSEMETLCRAATALRQFYSHHEKETCRNATVLQHGFLIKYLKGLDRNLYSMTDMKDCAVNEAKKRTLRNFLERLKMNMQKKISEWC</sequence>
<evidence type="ECO:0000256" key="4">
    <source>
        <dbReference type="ARBA" id="ARBA00031287"/>
    </source>
</evidence>
<evidence type="ECO:0000256" key="3">
    <source>
        <dbReference type="ARBA" id="ARBA00030247"/>
    </source>
</evidence>
<gene>
    <name evidence="8" type="primary">IL4</name>
</gene>
<evidence type="ECO:0000313" key="7">
    <source>
        <dbReference type="Proteomes" id="UP000694923"/>
    </source>
</evidence>
<dbReference type="GeneID" id="103589624"/>
<comment type="similarity">
    <text evidence="5">Belongs to the IL-4/IL-13 family.</text>
</comment>
<keyword evidence="5" id="KW-0202">Cytokine</keyword>
<accession>A0ABM0QND6</accession>
<dbReference type="RefSeq" id="XP_008569877.1">
    <property type="nucleotide sequence ID" value="XM_008571655.1"/>
</dbReference>
<dbReference type="Proteomes" id="UP000694923">
    <property type="component" value="Unplaced"/>
</dbReference>